<dbReference type="PANTHER" id="PTHR24238:SF75">
    <property type="entry name" value="CHOLECYSTOKININ-LIKE RECEPTOR AT 17D1-RELATED"/>
    <property type="match status" value="1"/>
</dbReference>
<keyword evidence="5 12" id="KW-1133">Transmembrane helix</keyword>
<dbReference type="Pfam" id="PF00001">
    <property type="entry name" value="7tm_1"/>
    <property type="match status" value="1"/>
</dbReference>
<comment type="similarity">
    <text evidence="2 10">Belongs to the G-protein coupled receptor 1 family.</text>
</comment>
<evidence type="ECO:0000256" key="2">
    <source>
        <dbReference type="ARBA" id="ARBA00010663"/>
    </source>
</evidence>
<feature type="transmembrane region" description="Helical" evidence="12">
    <location>
        <begin position="189"/>
        <end position="212"/>
    </location>
</feature>
<keyword evidence="9 10" id="KW-0807">Transducer</keyword>
<evidence type="ECO:0000256" key="11">
    <source>
        <dbReference type="SAM" id="MobiDB-lite"/>
    </source>
</evidence>
<feature type="transmembrane region" description="Helical" evidence="12">
    <location>
        <begin position="111"/>
        <end position="137"/>
    </location>
</feature>
<evidence type="ECO:0000256" key="1">
    <source>
        <dbReference type="ARBA" id="ARBA00004651"/>
    </source>
</evidence>
<keyword evidence="8 10" id="KW-0675">Receptor</keyword>
<keyword evidence="7 12" id="KW-0472">Membrane</keyword>
<dbReference type="InterPro" id="IPR000276">
    <property type="entry name" value="GPCR_Rhodpsn"/>
</dbReference>
<keyword evidence="3" id="KW-1003">Cell membrane</keyword>
<comment type="subcellular location">
    <subcellularLocation>
        <location evidence="1">Cell membrane</location>
        <topology evidence="1">Multi-pass membrane protein</topology>
    </subcellularLocation>
</comment>
<evidence type="ECO:0000256" key="4">
    <source>
        <dbReference type="ARBA" id="ARBA00022692"/>
    </source>
</evidence>
<gene>
    <name evidence="15" type="primary">LOC100377464</name>
</gene>
<feature type="transmembrane region" description="Helical" evidence="12">
    <location>
        <begin position="64"/>
        <end position="85"/>
    </location>
</feature>
<keyword evidence="6 10" id="KW-0297">G-protein coupled receptor</keyword>
<dbReference type="InterPro" id="IPR000611">
    <property type="entry name" value="NPY_rcpt"/>
</dbReference>
<keyword evidence="4 10" id="KW-0812">Transmembrane</keyword>
<evidence type="ECO:0000256" key="5">
    <source>
        <dbReference type="ARBA" id="ARBA00022989"/>
    </source>
</evidence>
<keyword evidence="14" id="KW-1185">Reference proteome</keyword>
<dbReference type="RefSeq" id="XP_006814705.1">
    <property type="nucleotide sequence ID" value="XM_006814642.1"/>
</dbReference>
<evidence type="ECO:0000256" key="10">
    <source>
        <dbReference type="RuleBase" id="RU000688"/>
    </source>
</evidence>
<dbReference type="PRINTS" id="PR00237">
    <property type="entry name" value="GPCRRHODOPSN"/>
</dbReference>
<name>A0ABM0M3W4_SACKO</name>
<feature type="domain" description="G-protein coupled receptors family 1 profile" evidence="13">
    <location>
        <begin position="1"/>
        <end position="245"/>
    </location>
</feature>
<dbReference type="InterPro" id="IPR017452">
    <property type="entry name" value="GPCR_Rhodpsn_7TM"/>
</dbReference>
<evidence type="ECO:0000256" key="9">
    <source>
        <dbReference type="ARBA" id="ARBA00023224"/>
    </source>
</evidence>
<dbReference type="PRINTS" id="PR01012">
    <property type="entry name" value="NRPEPTIDEYR"/>
</dbReference>
<evidence type="ECO:0000256" key="12">
    <source>
        <dbReference type="SAM" id="Phobius"/>
    </source>
</evidence>
<feature type="transmembrane region" description="Helical" evidence="12">
    <location>
        <begin position="232"/>
        <end position="248"/>
    </location>
</feature>
<sequence>MPITIVGAILQNFIFGEGFCRILPYIQVVAVFVSVWTMVSLSMERYFAICRPLTSRGWQTKAHAYKLIGAVWLTGFILFIPTVVFTKLTPLSKPHTYKCRDEWPDPRAYKAYTTCLFSILMVIPLLVMVVAYSLIIVELWRGMQNEHSPTDKNNSRGKSNGDSSSSKNRTHSHPRSTSSNVAKRRVVKMLIVIVLLFFVCWMPSWCLNMWYFYDSESALTSVSALDAAVVKLLTYISSCVNPITYCFMNKKFRQGFLEAFGCCGKTTEAAGVGTYSAVGSTRLRSTVRNFPNVNLRHAAKSTPVHL</sequence>
<evidence type="ECO:0000259" key="13">
    <source>
        <dbReference type="PROSITE" id="PS50262"/>
    </source>
</evidence>
<dbReference type="PANTHER" id="PTHR24238">
    <property type="entry name" value="G-PROTEIN COUPLED RECEPTOR"/>
    <property type="match status" value="1"/>
</dbReference>
<evidence type="ECO:0000313" key="14">
    <source>
        <dbReference type="Proteomes" id="UP000694865"/>
    </source>
</evidence>
<evidence type="ECO:0000256" key="7">
    <source>
        <dbReference type="ARBA" id="ARBA00023136"/>
    </source>
</evidence>
<protein>
    <submittedName>
        <fullName evidence="15">Cholecystokinin receptor type A-like</fullName>
    </submittedName>
</protein>
<evidence type="ECO:0000313" key="15">
    <source>
        <dbReference type="RefSeq" id="XP_006814705.1"/>
    </source>
</evidence>
<organism evidence="14 15">
    <name type="scientific">Saccoglossus kowalevskii</name>
    <name type="common">Acorn worm</name>
    <dbReference type="NCBI Taxonomy" id="10224"/>
    <lineage>
        <taxon>Eukaryota</taxon>
        <taxon>Metazoa</taxon>
        <taxon>Hemichordata</taxon>
        <taxon>Enteropneusta</taxon>
        <taxon>Harrimaniidae</taxon>
        <taxon>Saccoglossus</taxon>
    </lineage>
</organism>
<dbReference type="Gene3D" id="1.20.1070.10">
    <property type="entry name" value="Rhodopsin 7-helix transmembrane proteins"/>
    <property type="match status" value="1"/>
</dbReference>
<dbReference type="GeneID" id="100377464"/>
<dbReference type="Proteomes" id="UP000694865">
    <property type="component" value="Unplaced"/>
</dbReference>
<dbReference type="PROSITE" id="PS50262">
    <property type="entry name" value="G_PROTEIN_RECEP_F1_2"/>
    <property type="match status" value="1"/>
</dbReference>
<feature type="region of interest" description="Disordered" evidence="11">
    <location>
        <begin position="147"/>
        <end position="179"/>
    </location>
</feature>
<reference evidence="15" key="1">
    <citation type="submission" date="2025-08" db="UniProtKB">
        <authorList>
            <consortium name="RefSeq"/>
        </authorList>
    </citation>
    <scope>IDENTIFICATION</scope>
    <source>
        <tissue evidence="15">Testes</tissue>
    </source>
</reference>
<evidence type="ECO:0000256" key="8">
    <source>
        <dbReference type="ARBA" id="ARBA00023170"/>
    </source>
</evidence>
<evidence type="ECO:0000256" key="6">
    <source>
        <dbReference type="ARBA" id="ARBA00023040"/>
    </source>
</evidence>
<proteinExistence type="inferred from homology"/>
<feature type="compositionally biased region" description="Low complexity" evidence="11">
    <location>
        <begin position="156"/>
        <end position="167"/>
    </location>
</feature>
<evidence type="ECO:0000256" key="3">
    <source>
        <dbReference type="ARBA" id="ARBA00022475"/>
    </source>
</evidence>
<dbReference type="SUPFAM" id="SSF81321">
    <property type="entry name" value="Family A G protein-coupled receptor-like"/>
    <property type="match status" value="1"/>
</dbReference>
<dbReference type="PROSITE" id="PS00237">
    <property type="entry name" value="G_PROTEIN_RECEP_F1_1"/>
    <property type="match status" value="1"/>
</dbReference>
<accession>A0ABM0M3W4</accession>
<feature type="transmembrane region" description="Helical" evidence="12">
    <location>
        <begin position="22"/>
        <end position="43"/>
    </location>
</feature>